<dbReference type="SUPFAM" id="SSF48403">
    <property type="entry name" value="Ankyrin repeat"/>
    <property type="match status" value="2"/>
</dbReference>
<dbReference type="Gene3D" id="3.40.50.300">
    <property type="entry name" value="P-loop containing nucleotide triphosphate hydrolases"/>
    <property type="match status" value="1"/>
</dbReference>
<feature type="repeat" description="ANK" evidence="3">
    <location>
        <begin position="1001"/>
        <end position="1033"/>
    </location>
</feature>
<evidence type="ECO:0000313" key="7">
    <source>
        <dbReference type="Proteomes" id="UP000696573"/>
    </source>
</evidence>
<feature type="repeat" description="ANK" evidence="3">
    <location>
        <begin position="904"/>
        <end position="933"/>
    </location>
</feature>
<dbReference type="InterPro" id="IPR002110">
    <property type="entry name" value="Ankyrin_rpt"/>
</dbReference>
<evidence type="ECO:0000313" key="6">
    <source>
        <dbReference type="EMBL" id="CAH0042172.1"/>
    </source>
</evidence>
<dbReference type="Pfam" id="PF24883">
    <property type="entry name" value="NPHP3_N"/>
    <property type="match status" value="1"/>
</dbReference>
<feature type="repeat" description="ANK" evidence="3">
    <location>
        <begin position="868"/>
        <end position="900"/>
    </location>
</feature>
<feature type="repeat" description="ANK" evidence="3">
    <location>
        <begin position="1380"/>
        <end position="1412"/>
    </location>
</feature>
<feature type="repeat" description="ANK" evidence="3">
    <location>
        <begin position="1071"/>
        <end position="1098"/>
    </location>
</feature>
<dbReference type="Pfam" id="PF24809">
    <property type="entry name" value="DUF7708"/>
    <property type="match status" value="1"/>
</dbReference>
<dbReference type="Gene3D" id="1.25.40.20">
    <property type="entry name" value="Ankyrin repeat-containing domain"/>
    <property type="match status" value="6"/>
</dbReference>
<feature type="repeat" description="ANK" evidence="3">
    <location>
        <begin position="1513"/>
        <end position="1545"/>
    </location>
</feature>
<evidence type="ECO:0000256" key="3">
    <source>
        <dbReference type="PROSITE-ProRule" id="PRU00023"/>
    </source>
</evidence>
<feature type="repeat" description="ANK" evidence="3">
    <location>
        <begin position="1177"/>
        <end position="1209"/>
    </location>
</feature>
<feature type="repeat" description="ANK" evidence="3">
    <location>
        <begin position="1582"/>
        <end position="1614"/>
    </location>
</feature>
<feature type="repeat" description="ANK" evidence="3">
    <location>
        <begin position="1347"/>
        <end position="1379"/>
    </location>
</feature>
<dbReference type="Pfam" id="PF00023">
    <property type="entry name" value="Ank"/>
    <property type="match status" value="3"/>
</dbReference>
<keyword evidence="1" id="KW-0677">Repeat</keyword>
<comment type="caution">
    <text evidence="6">The sequence shown here is derived from an EMBL/GenBank/DDBJ whole genome shotgun (WGS) entry which is preliminary data.</text>
</comment>
<proteinExistence type="predicted"/>
<evidence type="ECO:0008006" key="8">
    <source>
        <dbReference type="Google" id="ProtNLM"/>
    </source>
</evidence>
<evidence type="ECO:0000256" key="1">
    <source>
        <dbReference type="ARBA" id="ARBA00022737"/>
    </source>
</evidence>
<dbReference type="Proteomes" id="UP000696573">
    <property type="component" value="Unassembled WGS sequence"/>
</dbReference>
<feature type="repeat" description="ANK" evidence="3">
    <location>
        <begin position="1548"/>
        <end position="1580"/>
    </location>
</feature>
<feature type="repeat" description="ANK" evidence="3">
    <location>
        <begin position="1106"/>
        <end position="1138"/>
    </location>
</feature>
<feature type="repeat" description="ANK" evidence="3">
    <location>
        <begin position="966"/>
        <end position="998"/>
    </location>
</feature>
<dbReference type="InterPro" id="IPR056125">
    <property type="entry name" value="DUF7708"/>
</dbReference>
<dbReference type="OrthoDB" id="7464126at2759"/>
<dbReference type="PANTHER" id="PTHR24123:SF33">
    <property type="entry name" value="PROTEIN HOS4"/>
    <property type="match status" value="1"/>
</dbReference>
<feature type="repeat" description="ANK" evidence="3">
    <location>
        <begin position="1444"/>
        <end position="1476"/>
    </location>
</feature>
<gene>
    <name evidence="6" type="ORF">CRHIZ90672A_00016605</name>
</gene>
<dbReference type="PRINTS" id="PR01415">
    <property type="entry name" value="ANKYRIN"/>
</dbReference>
<dbReference type="PROSITE" id="PS50088">
    <property type="entry name" value="ANK_REPEAT"/>
    <property type="match status" value="17"/>
</dbReference>
<feature type="repeat" description="ANK" evidence="3">
    <location>
        <begin position="1478"/>
        <end position="1506"/>
    </location>
</feature>
<name>A0A9N9W002_9HYPO</name>
<dbReference type="InterPro" id="IPR027417">
    <property type="entry name" value="P-loop_NTPase"/>
</dbReference>
<dbReference type="Pfam" id="PF12796">
    <property type="entry name" value="Ank_2"/>
    <property type="match status" value="7"/>
</dbReference>
<evidence type="ECO:0000256" key="2">
    <source>
        <dbReference type="ARBA" id="ARBA00023043"/>
    </source>
</evidence>
<protein>
    <recommendedName>
        <fullName evidence="8">NACHT domain-containing protein</fullName>
    </recommendedName>
</protein>
<dbReference type="SMART" id="SM00248">
    <property type="entry name" value="ANK"/>
    <property type="match status" value="22"/>
</dbReference>
<dbReference type="InterPro" id="IPR056884">
    <property type="entry name" value="NPHP3-like_N"/>
</dbReference>
<evidence type="ECO:0000259" key="4">
    <source>
        <dbReference type="Pfam" id="PF24809"/>
    </source>
</evidence>
<dbReference type="EMBL" id="CABFNQ020000765">
    <property type="protein sequence ID" value="CAH0042172.1"/>
    <property type="molecule type" value="Genomic_DNA"/>
</dbReference>
<dbReference type="InterPro" id="IPR051165">
    <property type="entry name" value="Multifunctional_ANK_Repeat"/>
</dbReference>
<dbReference type="InterPro" id="IPR036770">
    <property type="entry name" value="Ankyrin_rpt-contain_sf"/>
</dbReference>
<feature type="domain" description="Nephrocystin 3-like N-terminal" evidence="5">
    <location>
        <begin position="295"/>
        <end position="456"/>
    </location>
</feature>
<dbReference type="PANTHER" id="PTHR24123">
    <property type="entry name" value="ANKYRIN REPEAT-CONTAINING"/>
    <property type="match status" value="1"/>
</dbReference>
<feature type="repeat" description="ANK" evidence="3">
    <location>
        <begin position="1036"/>
        <end position="1068"/>
    </location>
</feature>
<dbReference type="SUPFAM" id="SSF52540">
    <property type="entry name" value="P-loop containing nucleoside triphosphate hydrolases"/>
    <property type="match status" value="1"/>
</dbReference>
<evidence type="ECO:0000259" key="5">
    <source>
        <dbReference type="Pfam" id="PF24883"/>
    </source>
</evidence>
<reference evidence="6" key="1">
    <citation type="submission" date="2021-10" db="EMBL/GenBank/DDBJ databases">
        <authorList>
            <person name="Piombo E."/>
        </authorList>
    </citation>
    <scope>NUCLEOTIDE SEQUENCE</scope>
</reference>
<dbReference type="PROSITE" id="PS50297">
    <property type="entry name" value="ANK_REP_REGION"/>
    <property type="match status" value="15"/>
</dbReference>
<feature type="repeat" description="ANK" evidence="3">
    <location>
        <begin position="1245"/>
        <end position="1277"/>
    </location>
</feature>
<feature type="domain" description="DUF7708" evidence="4">
    <location>
        <begin position="77"/>
        <end position="216"/>
    </location>
</feature>
<keyword evidence="2 3" id="KW-0040">ANK repeat</keyword>
<keyword evidence="7" id="KW-1185">Reference proteome</keyword>
<accession>A0A9N9W002</accession>
<feature type="repeat" description="ANK" evidence="3">
    <location>
        <begin position="1616"/>
        <end position="1642"/>
    </location>
</feature>
<sequence>MASASVVLRHRTTAEPGDSWESLKAATDDFESILTEQQCTELRKIKIVPDSDAVMVFTAQLDAASRSRKGRSIATRLHSVLQSVQQFASIVDTLVSSHPEIAALVWGSVKFAMLLVSNYTSYFEELSQVFMRFNSYCPIFEEYQALFPTSKRVQEALCKFYVSIIQCCKHAVEAIQRPWQTQILNIFRQSFDKEFESDILSIRNNGKQVKEEIKLAQIQMERQYQELQKLSQAVVRSDLRNIMSGSKLVNERLEDIKMTQYLHKTRKRDQRLLESLSTHDYSTPLKEACKIRNCNTATWIFSTPEFTSWTIQQGTSLLWCSGKIGSGKTVVTASVIQHLFMTKHKSICITYFFAQYHDAQSLKAETILRSIVRQTLNPMDLSEKIKTDLKDLDGERFLQFEKVVELLKDRVMKFDCFYIILDGLDECDPSERRVLLDAISSLISMKPKLKVFLASRIGLQGEIERRLPNMTRVSMEVSGAVLDISVYIRENIQQRMLDRQLVMGDPKLAEEIERRLTMHADGMFLWVSYLLDELCDQCSDNDIRKALNNLPKSLKETYCRVLSRITPGRAPTVQRIFQWISVAKRRLTFDELSEAVYIEVGQKYSDTSKRLNESTNLAIWSENLLHINEENTAVYFAHQSIYDFMTSTNIDDDVATFHVNIEAADHNVGEICLTYLHFNDFQTTLASRLRPATGISPASIPTTAFTTNNRVWNSTRRLIERKVIKKNHDDLFDLSVMPSYDRASTDATLESFQARYPFLNYASQHWISHTKTFQDGKSRGFKLWKRIVTEGHPLTRRPWLDSDNGCELDANTLGWAVQAEHFALVRQQLFGKNCLLKRDQEVSMIQAAAIGSQALMELFLQLEQSSWALNTSLQLASKHGHLEIVKLLLCKDAYVNAYADPDYGNHTALQAAAGHGHFETAECLIAAGADVNAHWPAISDVHLADLYNIYVSRRRPYIALDQLGGEWFTALQAAAKGGHRDVVRLLLEHGAEPNARPASCDGLTALQAAAKYGHLHIVEDLIRHGAKINAASASTGGCTALQGAALNGHLQIVEDLIRHGAKINAASASTGGYTALQGAALNGHMEVLKYLIEMGAQVIDDSIKYKKLSALQGAALNGHLEIVEYLLARQADINEVPDLQSGLNAALSAAALGGHMKILRRLHDGGARIDGLTDLKRSLTALQAACKGGHPDIVKFLLTQGADANHESACYGLTALQAAAVGGNCEIIEMTLTHLRTSINDSGGFGPTALQLAVEHGHLGAFRLLLVNHANVNARINDSEQDYQGPSTALEAASQNGFLEIVHDMLTTKADLKNFHPWALALAAGCGHLDVVKCLVAKGAEVDYAKKRSTALHLAVRGGHLDIVKYLVAEKASINLRDDFSRPPLQLAAGLGHLSIFQFLLGAGASMSKSHRKAPSSPLQDTAAQGHIEIVRYLLLHMPKDNGDAEQALKKAARFGHLSIVKLLLAEGVSVNGPNFWDDYTPLQGAALGRHLEVVRYLLAAKATINPLWQLEEGLTALQAAAAGGRLDIVQLLVAENADINAPSAAHYGCTALQAACLYGHLEIVNYLIIHQANINAPPPSGGHTALQAACEGGHLHIVKHLIHHGADIHASADKNGRTALQAASLHKSSGIYEYLINNGAT</sequence>
<organism evidence="6 7">
    <name type="scientific">Clonostachys rhizophaga</name>
    <dbReference type="NCBI Taxonomy" id="160324"/>
    <lineage>
        <taxon>Eukaryota</taxon>
        <taxon>Fungi</taxon>
        <taxon>Dikarya</taxon>
        <taxon>Ascomycota</taxon>
        <taxon>Pezizomycotina</taxon>
        <taxon>Sordariomycetes</taxon>
        <taxon>Hypocreomycetidae</taxon>
        <taxon>Hypocreales</taxon>
        <taxon>Bionectriaceae</taxon>
        <taxon>Clonostachys</taxon>
    </lineage>
</organism>